<gene>
    <name evidence="2" type="ORF">GCM10007207_23430</name>
</gene>
<comment type="caution">
    <text evidence="2">The sequence shown here is derived from an EMBL/GenBank/DDBJ whole genome shotgun (WGS) entry which is preliminary data.</text>
</comment>
<keyword evidence="3" id="KW-1185">Reference proteome</keyword>
<feature type="region of interest" description="Disordered" evidence="1">
    <location>
        <begin position="1"/>
        <end position="33"/>
    </location>
</feature>
<evidence type="ECO:0000313" key="3">
    <source>
        <dbReference type="Proteomes" id="UP000637769"/>
    </source>
</evidence>
<accession>A0ABQ1M9J7</accession>
<name>A0ABQ1M9J7_9PROT</name>
<sequence>MVLRKANSTACEEGAKSHAHRLRRSDRETLPKELGFREKREKKRKTGKTGIHTVEKGRCGTEVSMMTVCGNEEKRGAAPTI</sequence>
<dbReference type="Proteomes" id="UP000637769">
    <property type="component" value="Unassembled WGS sequence"/>
</dbReference>
<evidence type="ECO:0000313" key="2">
    <source>
        <dbReference type="EMBL" id="GGC37160.1"/>
    </source>
</evidence>
<protein>
    <submittedName>
        <fullName evidence="2">Uncharacterized protein</fullName>
    </submittedName>
</protein>
<dbReference type="EMBL" id="BMCH01000006">
    <property type="protein sequence ID" value="GGC37160.1"/>
    <property type="molecule type" value="Genomic_DNA"/>
</dbReference>
<organism evidence="2 3">
    <name type="scientific">Asaia siamensis</name>
    <dbReference type="NCBI Taxonomy" id="110479"/>
    <lineage>
        <taxon>Bacteria</taxon>
        <taxon>Pseudomonadati</taxon>
        <taxon>Pseudomonadota</taxon>
        <taxon>Alphaproteobacteria</taxon>
        <taxon>Acetobacterales</taxon>
        <taxon>Acetobacteraceae</taxon>
        <taxon>Asaia</taxon>
    </lineage>
</organism>
<evidence type="ECO:0000256" key="1">
    <source>
        <dbReference type="SAM" id="MobiDB-lite"/>
    </source>
</evidence>
<reference evidence="3" key="1">
    <citation type="journal article" date="2019" name="Int. J. Syst. Evol. Microbiol.">
        <title>The Global Catalogue of Microorganisms (GCM) 10K type strain sequencing project: providing services to taxonomists for standard genome sequencing and annotation.</title>
        <authorList>
            <consortium name="The Broad Institute Genomics Platform"/>
            <consortium name="The Broad Institute Genome Sequencing Center for Infectious Disease"/>
            <person name="Wu L."/>
            <person name="Ma J."/>
        </authorList>
    </citation>
    <scope>NUCLEOTIDE SEQUENCE [LARGE SCALE GENOMIC DNA]</scope>
    <source>
        <strain evidence="3">CCM 7132</strain>
    </source>
</reference>
<feature type="compositionally biased region" description="Polar residues" evidence="1">
    <location>
        <begin position="1"/>
        <end position="10"/>
    </location>
</feature>
<proteinExistence type="predicted"/>